<evidence type="ECO:0000313" key="1">
    <source>
        <dbReference type="EMBL" id="UYP20356.1"/>
    </source>
</evidence>
<accession>A0ACD4DK45</accession>
<reference evidence="1" key="1">
    <citation type="submission" date="2022-10" db="EMBL/GenBank/DDBJ databases">
        <title>Rhodococcus ferula Z13 complete genome.</title>
        <authorList>
            <person name="Long X."/>
            <person name="Zang M."/>
        </authorList>
    </citation>
    <scope>NUCLEOTIDE SEQUENCE</scope>
    <source>
        <strain evidence="1">Z13</strain>
    </source>
</reference>
<protein>
    <submittedName>
        <fullName evidence="1">IS3 family transposase</fullName>
    </submittedName>
</protein>
<gene>
    <name evidence="1" type="ORF">OED52_07450</name>
</gene>
<sequence length="378" mass="44422">MARRRHTPEQIIRKLREGEKLLGEKFSIEDVCKHLEVSEATWHRWQSQYGGMKSDDVKRLKELEKENARLKKMVADQALDIDMLKELNPGKLVSPDRRRRAVEVLRERFGVSERRACKVAGQSRSVQRRRPTIAETERTLRERLREISRRHPRWGWRKAHALCRAEGMAVNHKRTQRLWREEGLRRPVKVRKKRRIGEGRNQRLRATYPDQMWALDFQVDATVDGRQVRFLNVVDEFTREALATQAFRSCTSDQLIGVLERIIAETGRVPAHIRMDNGTEMTAYAMRDWCRFTGVDASFIDPGSPWQNGICESFNGRFRDEFLACEVFHSLTEVQVLADDWRIEYNSYRPHGSLGFRSPEAFRAHWLETEGRQQLQLA</sequence>
<proteinExistence type="predicted"/>
<evidence type="ECO:0000313" key="2">
    <source>
        <dbReference type="Proteomes" id="UP001156484"/>
    </source>
</evidence>
<organism evidence="1 2">
    <name type="scientific">Rhodococcus sacchari</name>
    <dbReference type="NCBI Taxonomy" id="2962047"/>
    <lineage>
        <taxon>Bacteria</taxon>
        <taxon>Bacillati</taxon>
        <taxon>Actinomycetota</taxon>
        <taxon>Actinomycetes</taxon>
        <taxon>Mycobacteriales</taxon>
        <taxon>Nocardiaceae</taxon>
        <taxon>Rhodococcus</taxon>
    </lineage>
</organism>
<keyword evidence="2" id="KW-1185">Reference proteome</keyword>
<dbReference type="EMBL" id="CP107551">
    <property type="protein sequence ID" value="UYP20356.1"/>
    <property type="molecule type" value="Genomic_DNA"/>
</dbReference>
<dbReference type="Proteomes" id="UP001156484">
    <property type="component" value="Chromosome"/>
</dbReference>
<name>A0ACD4DK45_9NOCA</name>